<dbReference type="AlphaFoldDB" id="A0A382C1I2"/>
<evidence type="ECO:0000256" key="5">
    <source>
        <dbReference type="ARBA" id="ARBA00023136"/>
    </source>
</evidence>
<comment type="subcellular location">
    <subcellularLocation>
        <location evidence="1">Cell membrane</location>
        <topology evidence="1">Multi-pass membrane protein</topology>
    </subcellularLocation>
</comment>
<feature type="transmembrane region" description="Helical" evidence="6">
    <location>
        <begin position="53"/>
        <end position="78"/>
    </location>
</feature>
<sequence length="191" mass="20678">VSLINQYILRETLGAWIVVTVVLFVIVMTNQFAEILGEAASDQLPKDAVFGVLGLASLQYLTALTPIGLFLGVMLALARLNRDSEMSAIMACGIGPANILMPVSLLALVLSVGLAWLALVKTPEASWQIEEIKLQAREQLELGVLESGRFTTPDSGNTIIYAREVEGEQIRGVFIERQTRNGVVVILADRG</sequence>
<evidence type="ECO:0000256" key="2">
    <source>
        <dbReference type="ARBA" id="ARBA00022475"/>
    </source>
</evidence>
<gene>
    <name evidence="7" type="ORF">METZ01_LOCUS172476</name>
</gene>
<evidence type="ECO:0000256" key="4">
    <source>
        <dbReference type="ARBA" id="ARBA00022989"/>
    </source>
</evidence>
<keyword evidence="5 6" id="KW-0472">Membrane</keyword>
<dbReference type="PANTHER" id="PTHR33529">
    <property type="entry name" value="SLR0882 PROTEIN-RELATED"/>
    <property type="match status" value="1"/>
</dbReference>
<dbReference type="EMBL" id="UINC01032258">
    <property type="protein sequence ID" value="SVB19622.1"/>
    <property type="molecule type" value="Genomic_DNA"/>
</dbReference>
<dbReference type="GO" id="GO:0015920">
    <property type="term" value="P:lipopolysaccharide transport"/>
    <property type="evidence" value="ECO:0007669"/>
    <property type="project" value="TreeGrafter"/>
</dbReference>
<evidence type="ECO:0000256" key="1">
    <source>
        <dbReference type="ARBA" id="ARBA00004651"/>
    </source>
</evidence>
<evidence type="ECO:0008006" key="8">
    <source>
        <dbReference type="Google" id="ProtNLM"/>
    </source>
</evidence>
<accession>A0A382C1I2</accession>
<reference evidence="7" key="1">
    <citation type="submission" date="2018-05" db="EMBL/GenBank/DDBJ databases">
        <authorList>
            <person name="Lanie J.A."/>
            <person name="Ng W.-L."/>
            <person name="Kazmierczak K.M."/>
            <person name="Andrzejewski T.M."/>
            <person name="Davidsen T.M."/>
            <person name="Wayne K.J."/>
            <person name="Tettelin H."/>
            <person name="Glass J.I."/>
            <person name="Rusch D."/>
            <person name="Podicherti R."/>
            <person name="Tsui H.-C.T."/>
            <person name="Winkler M.E."/>
        </authorList>
    </citation>
    <scope>NUCLEOTIDE SEQUENCE</scope>
</reference>
<feature type="non-terminal residue" evidence="7">
    <location>
        <position position="1"/>
    </location>
</feature>
<dbReference type="InterPro" id="IPR005495">
    <property type="entry name" value="LptG/LptF_permease"/>
</dbReference>
<name>A0A382C1I2_9ZZZZ</name>
<evidence type="ECO:0000256" key="3">
    <source>
        <dbReference type="ARBA" id="ARBA00022692"/>
    </source>
</evidence>
<keyword evidence="3 6" id="KW-0812">Transmembrane</keyword>
<protein>
    <recommendedName>
        <fullName evidence="8">LptF/LptG family permease</fullName>
    </recommendedName>
</protein>
<keyword evidence="2" id="KW-1003">Cell membrane</keyword>
<feature type="transmembrane region" description="Helical" evidence="6">
    <location>
        <begin position="99"/>
        <end position="119"/>
    </location>
</feature>
<organism evidence="7">
    <name type="scientific">marine metagenome</name>
    <dbReference type="NCBI Taxonomy" id="408172"/>
    <lineage>
        <taxon>unclassified sequences</taxon>
        <taxon>metagenomes</taxon>
        <taxon>ecological metagenomes</taxon>
    </lineage>
</organism>
<evidence type="ECO:0000313" key="7">
    <source>
        <dbReference type="EMBL" id="SVB19622.1"/>
    </source>
</evidence>
<dbReference type="PANTHER" id="PTHR33529:SF7">
    <property type="entry name" value="LIPOPOLYSACCHARIDE EXPORT SYSTEM PERMEASE PROTEIN LPTF"/>
    <property type="match status" value="1"/>
</dbReference>
<feature type="transmembrane region" description="Helical" evidence="6">
    <location>
        <begin position="12"/>
        <end position="33"/>
    </location>
</feature>
<dbReference type="GO" id="GO:0043190">
    <property type="term" value="C:ATP-binding cassette (ABC) transporter complex"/>
    <property type="evidence" value="ECO:0007669"/>
    <property type="project" value="TreeGrafter"/>
</dbReference>
<dbReference type="Pfam" id="PF03739">
    <property type="entry name" value="LptF_LptG"/>
    <property type="match status" value="1"/>
</dbReference>
<keyword evidence="4 6" id="KW-1133">Transmembrane helix</keyword>
<feature type="non-terminal residue" evidence="7">
    <location>
        <position position="191"/>
    </location>
</feature>
<evidence type="ECO:0000256" key="6">
    <source>
        <dbReference type="SAM" id="Phobius"/>
    </source>
</evidence>
<proteinExistence type="predicted"/>